<protein>
    <recommendedName>
        <fullName evidence="3">Reverse transcriptase domain-containing protein</fullName>
    </recommendedName>
</protein>
<evidence type="ECO:0008006" key="3">
    <source>
        <dbReference type="Google" id="ProtNLM"/>
    </source>
</evidence>
<name>A0A6L2MAA1_TANCI</name>
<dbReference type="EMBL" id="BKCJ010006211">
    <property type="protein sequence ID" value="GEU70946.1"/>
    <property type="molecule type" value="Genomic_DNA"/>
</dbReference>
<gene>
    <name evidence="2" type="ORF">Tci_042924</name>
</gene>
<proteinExistence type="predicted"/>
<sequence>MACQIVQKKQEEKQLEEEQAAKAQNWKLPVCYDDDDNEERSNSLKHNIISGLPPCSAITPNEPVLSTDEPDNSLRTPPILTPSGESDFFLEETKSSSTSLNSLLEETNTFDNSLPESDTLCFDVEKISNGSTTTQNLSKPLFEEEIIPMKIDLHSDNAESDLMESLRTHDSSLIISSKIDSLLDDFADELTLLKSIPPGIDETDCDPEQDIRLIERLLYDNSSPRPPEEFVSANSDAEIESFTPFPILVKDSDSFMEEIDLSCTPDYPMPLGIEDNDYDSKRDILILKDLPSNDTLLIPEIESFHFDIPSFSRPPAKPPDGNTGILNIEMMGDISDQKAFMHKLMITLASHQEKSPDLLSHRGLKAFHPSATCPMMIHGKNNPILDVLLFHFYPP</sequence>
<reference evidence="2" key="1">
    <citation type="journal article" date="2019" name="Sci. Rep.">
        <title>Draft genome of Tanacetum cinerariifolium, the natural source of mosquito coil.</title>
        <authorList>
            <person name="Yamashiro T."/>
            <person name="Shiraishi A."/>
            <person name="Satake H."/>
            <person name="Nakayama K."/>
        </authorList>
    </citation>
    <scope>NUCLEOTIDE SEQUENCE</scope>
</reference>
<comment type="caution">
    <text evidence="2">The sequence shown here is derived from an EMBL/GenBank/DDBJ whole genome shotgun (WGS) entry which is preliminary data.</text>
</comment>
<feature type="region of interest" description="Disordered" evidence="1">
    <location>
        <begin position="1"/>
        <end position="25"/>
    </location>
</feature>
<organism evidence="2">
    <name type="scientific">Tanacetum cinerariifolium</name>
    <name type="common">Dalmatian daisy</name>
    <name type="synonym">Chrysanthemum cinerariifolium</name>
    <dbReference type="NCBI Taxonomy" id="118510"/>
    <lineage>
        <taxon>Eukaryota</taxon>
        <taxon>Viridiplantae</taxon>
        <taxon>Streptophyta</taxon>
        <taxon>Embryophyta</taxon>
        <taxon>Tracheophyta</taxon>
        <taxon>Spermatophyta</taxon>
        <taxon>Magnoliopsida</taxon>
        <taxon>eudicotyledons</taxon>
        <taxon>Gunneridae</taxon>
        <taxon>Pentapetalae</taxon>
        <taxon>asterids</taxon>
        <taxon>campanulids</taxon>
        <taxon>Asterales</taxon>
        <taxon>Asteraceae</taxon>
        <taxon>Asteroideae</taxon>
        <taxon>Anthemideae</taxon>
        <taxon>Anthemidinae</taxon>
        <taxon>Tanacetum</taxon>
    </lineage>
</organism>
<accession>A0A6L2MAA1</accession>
<evidence type="ECO:0000313" key="2">
    <source>
        <dbReference type="EMBL" id="GEU70946.1"/>
    </source>
</evidence>
<evidence type="ECO:0000256" key="1">
    <source>
        <dbReference type="SAM" id="MobiDB-lite"/>
    </source>
</evidence>
<dbReference type="AlphaFoldDB" id="A0A6L2MAA1"/>